<dbReference type="InterPro" id="IPR027785">
    <property type="entry name" value="UvrD-like_helicase_C"/>
</dbReference>
<dbReference type="Pfam" id="PF13538">
    <property type="entry name" value="UvrD_C_2"/>
    <property type="match status" value="1"/>
</dbReference>
<sequence>MSEVHLIRVSSIRSDNPHGFGGCIFYGPEIDSTGDVLDAKEHFVVKAPGSALGAVAVEIGQWWRVLGDAQPRVRDINGYRVTEQQVNAEALELVLPSGEHLVSLFAENDAFHGIGVVKARRLWETFGERLYSILDEGDMSTLTTVVSHDSAESLLSGWRQFGDTRTLHWLHTQGIDVALGKRLLAFFGAQTPQAIESDPYRLLSFCASWSTTDQLARGQFNVADDDPRRLQGAIEEALYRLFADGHTAATRAMAMTRLSSVLFDDESESPWRSLATAALDSGLVNGSHVQVDDLIQPLGAYVMETAVASAFASRLRQDELDGHFLLDQKDIENIVESYEEAEQISLNDEQRNAIRAAASRRLVVITGGAGVGKTTVLKALRKMYDRAGLLVVQAALSGRAAKHMQEATGKPSRTLATLLKSSSPAQFEEPCVMVVDEASMVDIITMYGLCTLLPSHVRLVLVGDPLQLMPVGPGLVLHAVVDEPRIPRIHLKVAKRFGSEIAFAAAAIREGDWPAMPEDETAPVAFIRHRPLRDASRYAEDPLAETVLRLYRLAPDCSQILSPRKAGPTGVNALNALCQTTLAADAQKLIVRSEEFQCQIDTGLRLGDPVVCTRNLWDTGLQNGSLGRLTGVEREPRAVFDRNGNLAGHAIAWIEWDDGEIRPVFESLLDDLQLAYALTVHKAQGSQWERIIIPVTRHRLLDRTLLYTALTRARRQVILVGDEDAARRAVLSAPRANSRNTGLAANLARALA</sequence>
<gene>
    <name evidence="5" type="ORF">FVF58_26995</name>
</gene>
<comment type="caution">
    <text evidence="5">The sequence shown here is derived from an EMBL/GenBank/DDBJ whole genome shotgun (WGS) entry which is preliminary data.</text>
</comment>
<dbReference type="CDD" id="cd18809">
    <property type="entry name" value="SF1_C_RecD"/>
    <property type="match status" value="1"/>
</dbReference>
<name>A0A5B0GTH7_9BURK</name>
<keyword evidence="6" id="KW-1185">Reference proteome</keyword>
<dbReference type="Gene3D" id="1.10.10.2220">
    <property type="match status" value="1"/>
</dbReference>
<organism evidence="5 6">
    <name type="scientific">Paraburkholderia panacisoli</name>
    <dbReference type="NCBI Taxonomy" id="2603818"/>
    <lineage>
        <taxon>Bacteria</taxon>
        <taxon>Pseudomonadati</taxon>
        <taxon>Pseudomonadota</taxon>
        <taxon>Betaproteobacteria</taxon>
        <taxon>Burkholderiales</taxon>
        <taxon>Burkholderiaceae</taxon>
        <taxon>Paraburkholderia</taxon>
    </lineage>
</organism>
<protein>
    <submittedName>
        <fullName evidence="5">AAA family ATPase</fullName>
    </submittedName>
</protein>
<keyword evidence="1" id="KW-0547">Nucleotide-binding</keyword>
<dbReference type="SUPFAM" id="SSF52540">
    <property type="entry name" value="P-loop containing nucleoside triphosphate hydrolases"/>
    <property type="match status" value="2"/>
</dbReference>
<evidence type="ECO:0000259" key="3">
    <source>
        <dbReference type="Pfam" id="PF13538"/>
    </source>
</evidence>
<evidence type="ECO:0000313" key="6">
    <source>
        <dbReference type="Proteomes" id="UP000325273"/>
    </source>
</evidence>
<dbReference type="PANTHER" id="PTHR43788">
    <property type="entry name" value="DNA2/NAM7 HELICASE FAMILY MEMBER"/>
    <property type="match status" value="1"/>
</dbReference>
<dbReference type="InterPro" id="IPR050534">
    <property type="entry name" value="Coronavir_polyprotein_1ab"/>
</dbReference>
<keyword evidence="2" id="KW-0067">ATP-binding</keyword>
<dbReference type="RefSeq" id="WP_149672877.1">
    <property type="nucleotide sequence ID" value="NZ_VTUZ01000020.1"/>
</dbReference>
<dbReference type="PANTHER" id="PTHR43788:SF6">
    <property type="entry name" value="DNA HELICASE B"/>
    <property type="match status" value="1"/>
</dbReference>
<feature type="domain" description="ATP-dependent RecD2 DNA helicase-like helix-hairpin-helix" evidence="4">
    <location>
        <begin position="162"/>
        <end position="247"/>
    </location>
</feature>
<dbReference type="Pfam" id="PF13604">
    <property type="entry name" value="AAA_30"/>
    <property type="match status" value="1"/>
</dbReference>
<reference evidence="5 6" key="1">
    <citation type="submission" date="2019-08" db="EMBL/GenBank/DDBJ databases">
        <title>Paraburkholderia sp. DCY113.</title>
        <authorList>
            <person name="Kang J."/>
        </authorList>
    </citation>
    <scope>NUCLEOTIDE SEQUENCE [LARGE SCALE GENOMIC DNA]</scope>
    <source>
        <strain evidence="5 6">DCY113</strain>
    </source>
</reference>
<dbReference type="CDD" id="cd17933">
    <property type="entry name" value="DEXSc_RecD-like"/>
    <property type="match status" value="1"/>
</dbReference>
<dbReference type="GO" id="GO:0003678">
    <property type="term" value="F:DNA helicase activity"/>
    <property type="evidence" value="ECO:0007669"/>
    <property type="project" value="UniProtKB-ARBA"/>
</dbReference>
<dbReference type="InterPro" id="IPR027417">
    <property type="entry name" value="P-loop_NTPase"/>
</dbReference>
<dbReference type="Gene3D" id="3.40.50.300">
    <property type="entry name" value="P-loop containing nucleotide triphosphate hydrolases"/>
    <property type="match status" value="2"/>
</dbReference>
<evidence type="ECO:0000313" key="5">
    <source>
        <dbReference type="EMBL" id="KAA1006226.1"/>
    </source>
</evidence>
<dbReference type="EMBL" id="VTUZ01000020">
    <property type="protein sequence ID" value="KAA1006226.1"/>
    <property type="molecule type" value="Genomic_DNA"/>
</dbReference>
<proteinExistence type="predicted"/>
<feature type="domain" description="UvrD-like helicase C-terminal" evidence="3">
    <location>
        <begin position="674"/>
        <end position="720"/>
    </location>
</feature>
<dbReference type="AlphaFoldDB" id="A0A5B0GTH7"/>
<dbReference type="Proteomes" id="UP000325273">
    <property type="component" value="Unassembled WGS sequence"/>
</dbReference>
<evidence type="ECO:0000256" key="2">
    <source>
        <dbReference type="ARBA" id="ARBA00022840"/>
    </source>
</evidence>
<accession>A0A5B0GTH7</accession>
<dbReference type="Gene3D" id="2.30.30.940">
    <property type="match status" value="1"/>
</dbReference>
<evidence type="ECO:0000259" key="4">
    <source>
        <dbReference type="Pfam" id="PF14490"/>
    </source>
</evidence>
<dbReference type="GO" id="GO:0005524">
    <property type="term" value="F:ATP binding"/>
    <property type="evidence" value="ECO:0007669"/>
    <property type="project" value="UniProtKB-KW"/>
</dbReference>
<dbReference type="Pfam" id="PF14490">
    <property type="entry name" value="HHH_RecD2"/>
    <property type="match status" value="1"/>
</dbReference>
<dbReference type="InterPro" id="IPR029493">
    <property type="entry name" value="RecD2-like_HHH"/>
</dbReference>
<evidence type="ECO:0000256" key="1">
    <source>
        <dbReference type="ARBA" id="ARBA00022741"/>
    </source>
</evidence>